<comment type="caution">
    <text evidence="9">The sequence shown here is derived from an EMBL/GenBank/DDBJ whole genome shotgun (WGS) entry which is preliminary data.</text>
</comment>
<evidence type="ECO:0000256" key="5">
    <source>
        <dbReference type="ARBA" id="ARBA00022801"/>
    </source>
</evidence>
<evidence type="ECO:0008006" key="11">
    <source>
        <dbReference type="Google" id="ProtNLM"/>
    </source>
</evidence>
<keyword evidence="5" id="KW-0378">Hydrolase</keyword>
<dbReference type="Proteomes" id="UP000323664">
    <property type="component" value="Unassembled WGS sequence"/>
</dbReference>
<feature type="transmembrane region" description="Helical" evidence="8">
    <location>
        <begin position="38"/>
        <end position="68"/>
    </location>
</feature>
<evidence type="ECO:0000256" key="6">
    <source>
        <dbReference type="ARBA" id="ARBA00022989"/>
    </source>
</evidence>
<keyword evidence="4 8" id="KW-0812">Transmembrane</keyword>
<evidence type="ECO:0000256" key="3">
    <source>
        <dbReference type="ARBA" id="ARBA00022670"/>
    </source>
</evidence>
<dbReference type="GO" id="GO:0016020">
    <property type="term" value="C:membrane"/>
    <property type="evidence" value="ECO:0007669"/>
    <property type="project" value="InterPro"/>
</dbReference>
<accession>A0A5M9WLP3</accession>
<keyword evidence="6 8" id="KW-1133">Transmembrane helix</keyword>
<feature type="transmembrane region" description="Helical" evidence="8">
    <location>
        <begin position="75"/>
        <end position="96"/>
    </location>
</feature>
<dbReference type="OrthoDB" id="2666767at2"/>
<keyword evidence="1" id="KW-1003">Cell membrane</keyword>
<dbReference type="GO" id="GO:0009372">
    <property type="term" value="P:quorum sensing"/>
    <property type="evidence" value="ECO:0007669"/>
    <property type="project" value="UniProtKB-KW"/>
</dbReference>
<dbReference type="InterPro" id="IPR006741">
    <property type="entry name" value="AgrB"/>
</dbReference>
<dbReference type="AlphaFoldDB" id="A0A5M9WLP3"/>
<keyword evidence="2" id="KW-0673">Quorum sensing</keyword>
<evidence type="ECO:0000256" key="1">
    <source>
        <dbReference type="ARBA" id="ARBA00022475"/>
    </source>
</evidence>
<dbReference type="GO" id="GO:0006508">
    <property type="term" value="P:proteolysis"/>
    <property type="evidence" value="ECO:0007669"/>
    <property type="project" value="UniProtKB-KW"/>
</dbReference>
<evidence type="ECO:0000256" key="2">
    <source>
        <dbReference type="ARBA" id="ARBA00022654"/>
    </source>
</evidence>
<keyword evidence="3" id="KW-0645">Protease</keyword>
<evidence type="ECO:0000256" key="4">
    <source>
        <dbReference type="ARBA" id="ARBA00022692"/>
    </source>
</evidence>
<sequence length="175" mass="19450">MILERLSRRIAVSIKTADPEGPGTIEILEYELGLRLNWYTGLLLTIILGVTFGTILGALITLFSFVAIRKFSGGVHLPITICSIVTGFAAALIPLINLNYETIILLNIVSLIIMLIYAPNEFEYVNPTQWDKWLKWISVSLVLGNFLIKSSEISLAFFIQAILILPVWTKREGGG</sequence>
<keyword evidence="7 8" id="KW-0472">Membrane</keyword>
<dbReference type="Pfam" id="PF04647">
    <property type="entry name" value="AgrB"/>
    <property type="match status" value="1"/>
</dbReference>
<dbReference type="EMBL" id="RIAS01000001">
    <property type="protein sequence ID" value="KAA8782487.1"/>
    <property type="molecule type" value="Genomic_DNA"/>
</dbReference>
<evidence type="ECO:0000256" key="7">
    <source>
        <dbReference type="ARBA" id="ARBA00023136"/>
    </source>
</evidence>
<protein>
    <recommendedName>
        <fullName evidence="11">Accessory gene regulator B</fullName>
    </recommendedName>
</protein>
<dbReference type="SMART" id="SM00793">
    <property type="entry name" value="AgrB"/>
    <property type="match status" value="1"/>
</dbReference>
<organism evidence="9 10">
    <name type="scientific">Paenibacillus amylolyticus</name>
    <dbReference type="NCBI Taxonomy" id="1451"/>
    <lineage>
        <taxon>Bacteria</taxon>
        <taxon>Bacillati</taxon>
        <taxon>Bacillota</taxon>
        <taxon>Bacilli</taxon>
        <taxon>Bacillales</taxon>
        <taxon>Paenibacillaceae</taxon>
        <taxon>Paenibacillus</taxon>
    </lineage>
</organism>
<gene>
    <name evidence="9" type="ORF">EC604_01310</name>
</gene>
<evidence type="ECO:0000313" key="9">
    <source>
        <dbReference type="EMBL" id="KAA8782487.1"/>
    </source>
</evidence>
<name>A0A5M9WLP3_PAEAM</name>
<reference evidence="9 10" key="1">
    <citation type="journal article" date="2019" name="J. Ind. Microbiol. Biotechnol.">
        <title>Paenibacillus amylolyticus 27C64 has a diverse set of carbohydrate-active enzymes and complete pectin deconstruction system.</title>
        <authorList>
            <person name="Keggi C."/>
            <person name="Doran-Peterson J."/>
        </authorList>
    </citation>
    <scope>NUCLEOTIDE SEQUENCE [LARGE SCALE GENOMIC DNA]</scope>
    <source>
        <strain evidence="9 10">27C64</strain>
    </source>
</reference>
<proteinExistence type="predicted"/>
<dbReference type="RefSeq" id="WP_123062403.1">
    <property type="nucleotide sequence ID" value="NZ_RIAS01000001.1"/>
</dbReference>
<dbReference type="GO" id="GO:0008233">
    <property type="term" value="F:peptidase activity"/>
    <property type="evidence" value="ECO:0007669"/>
    <property type="project" value="UniProtKB-KW"/>
</dbReference>
<feature type="transmembrane region" description="Helical" evidence="8">
    <location>
        <begin position="102"/>
        <end position="120"/>
    </location>
</feature>
<evidence type="ECO:0000313" key="10">
    <source>
        <dbReference type="Proteomes" id="UP000323664"/>
    </source>
</evidence>
<evidence type="ECO:0000256" key="8">
    <source>
        <dbReference type="SAM" id="Phobius"/>
    </source>
</evidence>
<feature type="transmembrane region" description="Helical" evidence="8">
    <location>
        <begin position="141"/>
        <end position="168"/>
    </location>
</feature>